<evidence type="ECO:0000256" key="2">
    <source>
        <dbReference type="ARBA" id="ARBA00022747"/>
    </source>
</evidence>
<evidence type="ECO:0000259" key="4">
    <source>
        <dbReference type="Pfam" id="PF01420"/>
    </source>
</evidence>
<dbReference type="InterPro" id="IPR044946">
    <property type="entry name" value="Restrct_endonuc_typeI_TRD_sf"/>
</dbReference>
<keyword evidence="2" id="KW-0680">Restriction system</keyword>
<evidence type="ECO:0000256" key="1">
    <source>
        <dbReference type="ARBA" id="ARBA00010923"/>
    </source>
</evidence>
<dbReference type="PANTHER" id="PTHR30408">
    <property type="entry name" value="TYPE-1 RESTRICTION ENZYME ECOKI SPECIFICITY PROTEIN"/>
    <property type="match status" value="1"/>
</dbReference>
<dbReference type="RefSeq" id="WP_025073646.1">
    <property type="nucleotide sequence ID" value="NZ_FQVD01000002.1"/>
</dbReference>
<dbReference type="OrthoDB" id="2234796at2"/>
<comment type="similarity">
    <text evidence="1">Belongs to the type-I restriction system S methylase family.</text>
</comment>
<accession>A0A1M4TRC0</accession>
<dbReference type="InterPro" id="IPR000055">
    <property type="entry name" value="Restrct_endonuc_typeI_TRD"/>
</dbReference>
<dbReference type="Gene3D" id="3.90.220.20">
    <property type="entry name" value="DNA methylase specificity domains"/>
    <property type="match status" value="2"/>
</dbReference>
<dbReference type="STRING" id="871325.SAMN05444349_102217"/>
<dbReference type="EMBL" id="FQVD01000002">
    <property type="protein sequence ID" value="SHE47003.1"/>
    <property type="molecule type" value="Genomic_DNA"/>
</dbReference>
<organism evidence="5 6">
    <name type="scientific">Bacteroides faecichinchillae</name>
    <dbReference type="NCBI Taxonomy" id="871325"/>
    <lineage>
        <taxon>Bacteria</taxon>
        <taxon>Pseudomonadati</taxon>
        <taxon>Bacteroidota</taxon>
        <taxon>Bacteroidia</taxon>
        <taxon>Bacteroidales</taxon>
        <taxon>Bacteroidaceae</taxon>
        <taxon>Bacteroides</taxon>
    </lineage>
</organism>
<dbReference type="GO" id="GO:0009307">
    <property type="term" value="P:DNA restriction-modification system"/>
    <property type="evidence" value="ECO:0007669"/>
    <property type="project" value="UniProtKB-KW"/>
</dbReference>
<dbReference type="GO" id="GO:0003677">
    <property type="term" value="F:DNA binding"/>
    <property type="evidence" value="ECO:0007669"/>
    <property type="project" value="UniProtKB-KW"/>
</dbReference>
<dbReference type="PANTHER" id="PTHR30408:SF12">
    <property type="entry name" value="TYPE I RESTRICTION ENZYME MJAVIII SPECIFICITY SUBUNIT"/>
    <property type="match status" value="1"/>
</dbReference>
<dbReference type="Pfam" id="PF01420">
    <property type="entry name" value="Methylase_S"/>
    <property type="match status" value="2"/>
</dbReference>
<evidence type="ECO:0000256" key="3">
    <source>
        <dbReference type="ARBA" id="ARBA00023125"/>
    </source>
</evidence>
<dbReference type="InterPro" id="IPR052021">
    <property type="entry name" value="Type-I_RS_S_subunit"/>
</dbReference>
<keyword evidence="3" id="KW-0238">DNA-binding</keyword>
<evidence type="ECO:0000313" key="5">
    <source>
        <dbReference type="EMBL" id="SHE47003.1"/>
    </source>
</evidence>
<dbReference type="SUPFAM" id="SSF116734">
    <property type="entry name" value="DNA methylase specificity domain"/>
    <property type="match status" value="2"/>
</dbReference>
<sequence>MIENKINISQALGNRFDVSFYNARFDFVSNSYPSFDLGQLVYINPPVSFDGISDNEEMSFIPMESIDEHNGTIKTLKTIRFREIKGFTKFQEGDLLWAKITPCMQNGKSAIACKLKNGFGCGSTEFFVLRPKSDNILIEYIHYILRDKRVLKSAQNSFGGSAGQQRVSSSYLKSVKIPLLPIDIQKQIIKQYIQAQEAKQKKDEEAKSLLDSIDSFVLKNMGVALPSKDIYAKVNVVSLSQLIGNRYDPYYHNEYFEEAFKHLKETSNYKLVRLSDITVLITSGITPKSGGDDYTDSEHGVAFIRSGNIDIMGEVDFDNLLYIKRNVHNTRMKSSKVQNGDIMIAIVGATIGQVGIYHSSREANINQAIALVRLKDGYNPEYIKEVIKSSIGQLNLDRLKRPVARANINLEEISSMLIPVPEIEIQNEMVKSVVSIRQQAKQLQKEGVKLLESTKQEIEKIILG</sequence>
<gene>
    <name evidence="5" type="ORF">SAMN05444349_102217</name>
</gene>
<protein>
    <submittedName>
        <fullName evidence="5">Type I restriction enzyme, S subunit</fullName>
    </submittedName>
</protein>
<dbReference type="CDD" id="cd17260">
    <property type="entry name" value="RMtype1_S_EcoEI-TRD1-CR1_like"/>
    <property type="match status" value="1"/>
</dbReference>
<feature type="domain" description="Type I restriction modification DNA specificity" evidence="4">
    <location>
        <begin position="71"/>
        <end position="190"/>
    </location>
</feature>
<reference evidence="5 6" key="1">
    <citation type="submission" date="2016-11" db="EMBL/GenBank/DDBJ databases">
        <authorList>
            <person name="Jaros S."/>
            <person name="Januszkiewicz K."/>
            <person name="Wedrychowicz H."/>
        </authorList>
    </citation>
    <scope>NUCLEOTIDE SEQUENCE [LARGE SCALE GENOMIC DNA]</scope>
    <source>
        <strain evidence="5 6">DSM 26883</strain>
    </source>
</reference>
<dbReference type="AlphaFoldDB" id="A0A1M4TRC0"/>
<evidence type="ECO:0000313" key="6">
    <source>
        <dbReference type="Proteomes" id="UP000184436"/>
    </source>
</evidence>
<proteinExistence type="inferred from homology"/>
<keyword evidence="6" id="KW-1185">Reference proteome</keyword>
<dbReference type="Proteomes" id="UP000184436">
    <property type="component" value="Unassembled WGS sequence"/>
</dbReference>
<feature type="domain" description="Type I restriction modification DNA specificity" evidence="4">
    <location>
        <begin position="332"/>
        <end position="432"/>
    </location>
</feature>
<name>A0A1M4TRC0_9BACE</name>